<evidence type="ECO:0000259" key="2">
    <source>
        <dbReference type="PROSITE" id="PS50086"/>
    </source>
</evidence>
<name>A0A1R1PU61_ZANCU</name>
<dbReference type="Pfam" id="PF00566">
    <property type="entry name" value="RabGAP-TBC"/>
    <property type="match status" value="1"/>
</dbReference>
<keyword evidence="4" id="KW-1185">Reference proteome</keyword>
<feature type="region of interest" description="Disordered" evidence="1">
    <location>
        <begin position="160"/>
        <end position="223"/>
    </location>
</feature>
<evidence type="ECO:0000313" key="4">
    <source>
        <dbReference type="Proteomes" id="UP000188320"/>
    </source>
</evidence>
<dbReference type="InterPro" id="IPR035969">
    <property type="entry name" value="Rab-GAP_TBC_sf"/>
</dbReference>
<dbReference type="InterPro" id="IPR000195">
    <property type="entry name" value="Rab-GAP-TBC_dom"/>
</dbReference>
<reference evidence="4" key="1">
    <citation type="submission" date="2017-01" db="EMBL/GenBank/DDBJ databases">
        <authorList>
            <person name="Wang Y."/>
            <person name="White M."/>
            <person name="Kvist S."/>
            <person name="Moncalvo J.-M."/>
        </authorList>
    </citation>
    <scope>NUCLEOTIDE SEQUENCE [LARGE SCALE GENOMIC DNA]</scope>
    <source>
        <strain evidence="4">COL-18-3</strain>
    </source>
</reference>
<sequence>MDETADDDIGKEKAEIRNMKGHVNYGMSIYGNGSGPESSPDSDTLTSIQDGIANKIAMLFGTNKEDGKDVESLSKESGGIQRQLNRWWNEVVSKVDPRLWRHMRYLGYKPEDFALRWMLVWCAREFPLDEVIKLWDSLIAEKSFEIVKKNTEIKKEAEAPSEIKGMVEQQEGNKTKNEVKSEDSGASGMRNPNTSSQAQISQDNRPNRLVRKGDAGGGGGGRGGGGGGMFSFMSFMNIQSMMYTDASASARPKPKENVQYIVKDIDLRKSRRESLDKNVIIVKNLDDFSRSQEIIVKPLATENNTITKENGINKEGLGKGASNEIRLKDGPSFLMYFITAMLVVLREPILKSDFSGGMLALQTFSQENTTIIIEDLLNVANQIKNIFVRYSGSLPASGVINELALPKIDLGLEEHDYSTQPDVNADNERMNFYDTDQNTDTTTNVNTKNYDDGVSSKDIHVSDNDTEKNGKEENMDGRGSKISLTQLAEHNKNHVLEEELNGADPTTPVDPPSLDKQYSISLPKSEEKRGGSTDNVNYQKSIEDSSAIIISNSPLW</sequence>
<evidence type="ECO:0000313" key="3">
    <source>
        <dbReference type="EMBL" id="OMH84484.1"/>
    </source>
</evidence>
<dbReference type="EMBL" id="LSSK01000190">
    <property type="protein sequence ID" value="OMH84484.1"/>
    <property type="molecule type" value="Genomic_DNA"/>
</dbReference>
<dbReference type="SUPFAM" id="SSF47923">
    <property type="entry name" value="Ypt/Rab-GAP domain of gyp1p"/>
    <property type="match status" value="1"/>
</dbReference>
<organism evidence="3 4">
    <name type="scientific">Zancudomyces culisetae</name>
    <name type="common">Gut fungus</name>
    <name type="synonym">Smittium culisetae</name>
    <dbReference type="NCBI Taxonomy" id="1213189"/>
    <lineage>
        <taxon>Eukaryota</taxon>
        <taxon>Fungi</taxon>
        <taxon>Fungi incertae sedis</taxon>
        <taxon>Zoopagomycota</taxon>
        <taxon>Kickxellomycotina</taxon>
        <taxon>Harpellomycetes</taxon>
        <taxon>Harpellales</taxon>
        <taxon>Legeriomycetaceae</taxon>
        <taxon>Zancudomyces</taxon>
    </lineage>
</organism>
<proteinExistence type="predicted"/>
<dbReference type="Gene3D" id="1.10.472.80">
    <property type="entry name" value="Ypt/Rab-GAP domain of gyp1p, domain 3"/>
    <property type="match status" value="1"/>
</dbReference>
<accession>A0A1R1PU61</accession>
<dbReference type="AlphaFoldDB" id="A0A1R1PU61"/>
<dbReference type="PANTHER" id="PTHR22957">
    <property type="entry name" value="TBC1 DOMAIN FAMILY MEMBER GTPASE-ACTIVATING PROTEIN"/>
    <property type="match status" value="1"/>
</dbReference>
<feature type="region of interest" description="Disordered" evidence="1">
    <location>
        <begin position="500"/>
        <end position="538"/>
    </location>
</feature>
<evidence type="ECO:0000256" key="1">
    <source>
        <dbReference type="SAM" id="MobiDB-lite"/>
    </source>
</evidence>
<comment type="caution">
    <text evidence="3">The sequence shown here is derived from an EMBL/GenBank/DDBJ whole genome shotgun (WGS) entry which is preliminary data.</text>
</comment>
<feature type="compositionally biased region" description="Basic and acidic residues" evidence="1">
    <location>
        <begin position="171"/>
        <end position="183"/>
    </location>
</feature>
<protein>
    <recommendedName>
        <fullName evidence="2">Rab-GAP TBC domain-containing protein</fullName>
    </recommendedName>
</protein>
<feature type="compositionally biased region" description="Low complexity" evidence="1">
    <location>
        <begin position="432"/>
        <end position="448"/>
    </location>
</feature>
<dbReference type="OrthoDB" id="26371at2759"/>
<feature type="compositionally biased region" description="Polar residues" evidence="1">
    <location>
        <begin position="190"/>
        <end position="204"/>
    </location>
</feature>
<dbReference type="Proteomes" id="UP000188320">
    <property type="component" value="Unassembled WGS sequence"/>
</dbReference>
<gene>
    <name evidence="3" type="ORF">AX774_g2004</name>
</gene>
<dbReference type="PROSITE" id="PS50086">
    <property type="entry name" value="TBC_RABGAP"/>
    <property type="match status" value="1"/>
</dbReference>
<feature type="domain" description="Rab-GAP TBC" evidence="2">
    <location>
        <begin position="1"/>
        <end position="142"/>
    </location>
</feature>
<dbReference type="GO" id="GO:0005096">
    <property type="term" value="F:GTPase activator activity"/>
    <property type="evidence" value="ECO:0007669"/>
    <property type="project" value="TreeGrafter"/>
</dbReference>
<feature type="region of interest" description="Disordered" evidence="1">
    <location>
        <begin position="419"/>
        <end position="479"/>
    </location>
</feature>
<feature type="compositionally biased region" description="Basic and acidic residues" evidence="1">
    <location>
        <begin position="449"/>
        <end position="479"/>
    </location>
</feature>